<dbReference type="InterPro" id="IPR002060">
    <property type="entry name" value="Squ/phyt_synthse"/>
</dbReference>
<evidence type="ECO:0000256" key="1">
    <source>
        <dbReference type="SAM" id="MobiDB-lite"/>
    </source>
</evidence>
<dbReference type="EMBL" id="KQ087282">
    <property type="protein sequence ID" value="KLT38804.1"/>
    <property type="molecule type" value="Genomic_DNA"/>
</dbReference>
<dbReference type="Gene3D" id="1.10.600.10">
    <property type="entry name" value="Farnesyl Diphosphate Synthase"/>
    <property type="match status" value="1"/>
</dbReference>
<dbReference type="STRING" id="879819.A0A0J1AU14"/>
<feature type="compositionally biased region" description="Low complexity" evidence="1">
    <location>
        <begin position="31"/>
        <end position="89"/>
    </location>
</feature>
<dbReference type="InterPro" id="IPR008949">
    <property type="entry name" value="Isoprenoid_synthase_dom_sf"/>
</dbReference>
<proteinExistence type="predicted"/>
<dbReference type="AlphaFoldDB" id="A0A0J1AU14"/>
<name>A0A0J1AU14_9TREE</name>
<reference evidence="2 3" key="1">
    <citation type="submission" date="2015-03" db="EMBL/GenBank/DDBJ databases">
        <title>Genomics and transcriptomics of the oil-accumulating basidiomycete yeast T. oleaginosus allow insights into substrate utilization and the diverse evolutionary trajectories of mating systems in fungi.</title>
        <authorList>
            <consortium name="DOE Joint Genome Institute"/>
            <person name="Kourist R."/>
            <person name="Kracht O."/>
            <person name="Bracharz F."/>
            <person name="Lipzen A."/>
            <person name="Nolan M."/>
            <person name="Ohm R."/>
            <person name="Grigoriev I."/>
            <person name="Sun S."/>
            <person name="Heitman J."/>
            <person name="Bruck T."/>
            <person name="Nowrousian M."/>
        </authorList>
    </citation>
    <scope>NUCLEOTIDE SEQUENCE [LARGE SCALE GENOMIC DNA]</scope>
    <source>
        <strain evidence="2 3">IBC0246</strain>
    </source>
</reference>
<accession>A0A0J1AU14</accession>
<dbReference type="Proteomes" id="UP000053611">
    <property type="component" value="Unassembled WGS sequence"/>
</dbReference>
<sequence>MPPRPALARHLRAGLSRPLSVSARAAHAGCSTPHAPPSSSSASTSASASPSSSSFPSSTAASHAPSPANPAGARETATAGGRTHRTPGAPLNAPVGAGGPGDNAAYCASLVQRLDPDAWLTSYFWPRREREWWLAMRAFNPAIAAMRFQFWRDALAAVFGGKPVPQHPVALALASVHAARPVQRYYLGQLIEVRVRKNADSAKNLAAPPASATLEQHLATFSPLSGALLQGPLPLVLPPTDPETGHIAHTLSHVAHLLSVASMLRALPSLIGKRQLNIPADVAGRHGLVDEEVFRRGAAAPGLRDALFEIATRGMDELITARRDLSKTNGKVVPKECMPIFLAAVPAERYLHRLEKADFDVFAPELAKHDWQLAPRIWWTYQRGKL</sequence>
<keyword evidence="3" id="KW-1185">Reference proteome</keyword>
<gene>
    <name evidence="2" type="ORF">CC85DRAFT_280528</name>
</gene>
<evidence type="ECO:0000313" key="2">
    <source>
        <dbReference type="EMBL" id="KLT38804.1"/>
    </source>
</evidence>
<feature type="region of interest" description="Disordered" evidence="1">
    <location>
        <begin position="18"/>
        <end position="97"/>
    </location>
</feature>
<evidence type="ECO:0000313" key="3">
    <source>
        <dbReference type="Proteomes" id="UP000053611"/>
    </source>
</evidence>
<organism evidence="2 3">
    <name type="scientific">Cutaneotrichosporon oleaginosum</name>
    <dbReference type="NCBI Taxonomy" id="879819"/>
    <lineage>
        <taxon>Eukaryota</taxon>
        <taxon>Fungi</taxon>
        <taxon>Dikarya</taxon>
        <taxon>Basidiomycota</taxon>
        <taxon>Agaricomycotina</taxon>
        <taxon>Tremellomycetes</taxon>
        <taxon>Trichosporonales</taxon>
        <taxon>Trichosporonaceae</taxon>
        <taxon>Cutaneotrichosporon</taxon>
    </lineage>
</organism>
<dbReference type="SUPFAM" id="SSF48576">
    <property type="entry name" value="Terpenoid synthases"/>
    <property type="match status" value="1"/>
</dbReference>
<dbReference type="OrthoDB" id="270318at2759"/>
<protein>
    <recommendedName>
        <fullName evidence="4">Squalene/phytoene synthase</fullName>
    </recommendedName>
</protein>
<dbReference type="Pfam" id="PF00494">
    <property type="entry name" value="SQS_PSY"/>
    <property type="match status" value="1"/>
</dbReference>
<evidence type="ECO:0008006" key="4">
    <source>
        <dbReference type="Google" id="ProtNLM"/>
    </source>
</evidence>